<dbReference type="Pfam" id="PF00196">
    <property type="entry name" value="GerE"/>
    <property type="match status" value="1"/>
</dbReference>
<dbReference type="RefSeq" id="WP_272737288.1">
    <property type="nucleotide sequence ID" value="NZ_CP116942.1"/>
</dbReference>
<protein>
    <submittedName>
        <fullName evidence="2">LuxR C-terminal-related transcriptional regulator</fullName>
    </submittedName>
</protein>
<dbReference type="CDD" id="cd06170">
    <property type="entry name" value="LuxR_C_like"/>
    <property type="match status" value="1"/>
</dbReference>
<dbReference type="SUPFAM" id="SSF46894">
    <property type="entry name" value="C-terminal effector domain of the bipartite response regulators"/>
    <property type="match status" value="1"/>
</dbReference>
<dbReference type="Proteomes" id="UP001216390">
    <property type="component" value="Chromosome"/>
</dbReference>
<dbReference type="Gene3D" id="1.10.10.10">
    <property type="entry name" value="Winged helix-like DNA-binding domain superfamily/Winged helix DNA-binding domain"/>
    <property type="match status" value="1"/>
</dbReference>
<dbReference type="InterPro" id="IPR027417">
    <property type="entry name" value="P-loop_NTPase"/>
</dbReference>
<organism evidence="2 3">
    <name type="scientific">Iamia majanohamensis</name>
    <dbReference type="NCBI Taxonomy" id="467976"/>
    <lineage>
        <taxon>Bacteria</taxon>
        <taxon>Bacillati</taxon>
        <taxon>Actinomycetota</taxon>
        <taxon>Acidimicrobiia</taxon>
        <taxon>Acidimicrobiales</taxon>
        <taxon>Iamiaceae</taxon>
        <taxon>Iamia</taxon>
    </lineage>
</organism>
<dbReference type="GO" id="GO:0003677">
    <property type="term" value="F:DNA binding"/>
    <property type="evidence" value="ECO:0007669"/>
    <property type="project" value="InterPro"/>
</dbReference>
<keyword evidence="3" id="KW-1185">Reference proteome</keyword>
<dbReference type="Gene3D" id="1.25.40.10">
    <property type="entry name" value="Tetratricopeptide repeat domain"/>
    <property type="match status" value="1"/>
</dbReference>
<dbReference type="InterPro" id="IPR011990">
    <property type="entry name" value="TPR-like_helical_dom_sf"/>
</dbReference>
<evidence type="ECO:0000259" key="1">
    <source>
        <dbReference type="PROSITE" id="PS50043"/>
    </source>
</evidence>
<dbReference type="PROSITE" id="PS50043">
    <property type="entry name" value="HTH_LUXR_2"/>
    <property type="match status" value="1"/>
</dbReference>
<dbReference type="InterPro" id="IPR036388">
    <property type="entry name" value="WH-like_DNA-bd_sf"/>
</dbReference>
<dbReference type="PRINTS" id="PR00038">
    <property type="entry name" value="HTHLUXR"/>
</dbReference>
<dbReference type="InterPro" id="IPR016032">
    <property type="entry name" value="Sig_transdc_resp-reg_C-effctor"/>
</dbReference>
<dbReference type="KEGG" id="ima:PO878_03395"/>
<dbReference type="AlphaFoldDB" id="A0AAE9YAY6"/>
<dbReference type="GO" id="GO:0006355">
    <property type="term" value="P:regulation of DNA-templated transcription"/>
    <property type="evidence" value="ECO:0007669"/>
    <property type="project" value="InterPro"/>
</dbReference>
<evidence type="ECO:0000313" key="3">
    <source>
        <dbReference type="Proteomes" id="UP001216390"/>
    </source>
</evidence>
<sequence length="890" mass="91203">MTASAARAQAALRRGDHLIGREATLELLVGAATAGPGVVVCGPPGVGRTTVLAAARARLVEAGTPTVVVRPAEPGTGPFAALRPVLGEATPTAVDAASLAAAGLALEALGAPGGEGPRLVVVVDGVDALDGPDAAVVHQVVARRRAHLLASVRPREAAPADEVDPWWWDVAGRVDLPPLERADADALAERLVGGPLAASARERLWTSARGRPGWVVALVAAVRDGDGWVRDAGLWDLAGDEVVVAEVDLLDRLVALPDEVRAVLEALALVEALPIADAEALGGPGPLVEGERRGLVRTDEVGDGLRCALASRLVGSALRSGMDPVDEVARWARVADVLVASVDASPATALARARALAGVGRAGPHATDEDLDVVLAGAAAAHTLSRWSLVVELAGRVWRVRGDGDALALLAVAHGEVGDHEAIRALSEELGTVAVAGDALASHATAIAVSQFHSDDPDGAFATVERARAAAGTGARAMLDVFEGRLRSFAGDQARARALTDPWCDADDPELRVEALTVRASLAGLGGDPQAAVADFEQALGLALTLADAPGSLAGVPFLFRLGALAEAGRLGEALAGAEAVQAETVRSGDATSRGWVALHLGRCHLAVGRPQAAARAFAQAVTDLRAVHRPGWSAHPAAGLVAAHAAVGDLGAAGEAREAWAQGPPHAVALFRPEELRLTSWLAAAEGDVAGAADLLEEAADRARQVGSVPYRVAALHDRVRLDPGPGRVAAARALAALARTAPGALVDAHARQARALVDGDTDALAAVAATYEVLGARLDEAETWAEVARRADDERERAVAAHRVAAVLDPLDRPTTPLLAEVAGGPGLTGREREVAEMVAAGASRREVAETLVVSVRTVDSHLQRVYRKLGVRGREGLVAALAPDAAR</sequence>
<gene>
    <name evidence="2" type="ORF">PO878_03395</name>
</gene>
<accession>A0AAE9YAY6</accession>
<dbReference type="InterPro" id="IPR000792">
    <property type="entry name" value="Tscrpt_reg_LuxR_C"/>
</dbReference>
<dbReference type="SUPFAM" id="SSF52540">
    <property type="entry name" value="P-loop containing nucleoside triphosphate hydrolases"/>
    <property type="match status" value="1"/>
</dbReference>
<reference evidence="2" key="1">
    <citation type="submission" date="2023-01" db="EMBL/GenBank/DDBJ databases">
        <title>The diversity of Class Acidimicrobiia in South China Sea sediment environments and the proposal of Iamia marina sp. nov., a novel species of the genus Iamia.</title>
        <authorList>
            <person name="He Y."/>
            <person name="Tian X."/>
        </authorList>
    </citation>
    <scope>NUCLEOTIDE SEQUENCE</scope>
    <source>
        <strain evidence="2">DSM 19957</strain>
    </source>
</reference>
<proteinExistence type="predicted"/>
<feature type="domain" description="HTH luxR-type" evidence="1">
    <location>
        <begin position="823"/>
        <end position="888"/>
    </location>
</feature>
<dbReference type="SMART" id="SM00421">
    <property type="entry name" value="HTH_LUXR"/>
    <property type="match status" value="1"/>
</dbReference>
<name>A0AAE9YAY6_9ACTN</name>
<dbReference type="EMBL" id="CP116942">
    <property type="protein sequence ID" value="WCO67768.1"/>
    <property type="molecule type" value="Genomic_DNA"/>
</dbReference>
<dbReference type="SUPFAM" id="SSF48452">
    <property type="entry name" value="TPR-like"/>
    <property type="match status" value="1"/>
</dbReference>
<evidence type="ECO:0000313" key="2">
    <source>
        <dbReference type="EMBL" id="WCO67768.1"/>
    </source>
</evidence>